<feature type="domain" description="Pinin/SDK/MemA protein" evidence="9">
    <location>
        <begin position="101"/>
        <end position="218"/>
    </location>
</feature>
<dbReference type="PANTHER" id="PTHR12707">
    <property type="entry name" value="PINN"/>
    <property type="match status" value="1"/>
</dbReference>
<evidence type="ECO:0000313" key="11">
    <source>
        <dbReference type="Proteomes" id="UP000028045"/>
    </source>
</evidence>
<evidence type="ECO:0000256" key="6">
    <source>
        <dbReference type="ARBA" id="ARBA00023187"/>
    </source>
</evidence>
<evidence type="ECO:0000313" key="10">
    <source>
        <dbReference type="EMBL" id="KEY69622.1"/>
    </source>
</evidence>
<evidence type="ECO:0000256" key="4">
    <source>
        <dbReference type="ARBA" id="ARBA00023015"/>
    </source>
</evidence>
<sequence length="307" mass="35209">MAIADDVRPAELAATCIIPPEPVARGSKRKGSLEVEEFIDAKRTRRESETGTIDQSTPPRHRRDSGLVGADLKETNLSYDELTHDRSGKATQDSRRKSATQEEKTRGRRLFGGLLNTLNQTHAQPSAQQRRRQEIEQRQQERLQKQKAEDEKQRAEKLSNLRDIRMAEQIVFEEKVMKNRHAKNLQLAHYIRTREKPYIYYLPWKLTRDQEDLIDDQIRKAKESNAREAADFKVRKQDHENRYGLSRRPSVVQGRLSPAPEAEKPEKSPEPAPPPPSAKEAAPQVSKGQYDESGDVLVEAEEDTVIY</sequence>
<dbReference type="GO" id="GO:0071013">
    <property type="term" value="C:catalytic step 2 spliceosome"/>
    <property type="evidence" value="ECO:0007669"/>
    <property type="project" value="TreeGrafter"/>
</dbReference>
<feature type="compositionally biased region" description="Basic and acidic residues" evidence="8">
    <location>
        <begin position="81"/>
        <end position="105"/>
    </location>
</feature>
<feature type="compositionally biased region" description="Basic and acidic residues" evidence="8">
    <location>
        <begin position="131"/>
        <end position="156"/>
    </location>
</feature>
<protein>
    <recommendedName>
        <fullName evidence="9">Pinin/SDK/MemA protein domain-containing protein</fullName>
    </recommendedName>
</protein>
<dbReference type="GO" id="GO:0006397">
    <property type="term" value="P:mRNA processing"/>
    <property type="evidence" value="ECO:0007669"/>
    <property type="project" value="UniProtKB-KW"/>
</dbReference>
<feature type="region of interest" description="Disordered" evidence="8">
    <location>
        <begin position="18"/>
        <end position="156"/>
    </location>
</feature>
<dbReference type="InterPro" id="IPR006786">
    <property type="entry name" value="Pinin_SDK_MemA"/>
</dbReference>
<dbReference type="OrthoDB" id="330772at2759"/>
<accession>A0A084AWE3</accession>
<dbReference type="HOGENOM" id="CLU_049352_1_0_1"/>
<feature type="compositionally biased region" description="Basic and acidic residues" evidence="8">
    <location>
        <begin position="39"/>
        <end position="49"/>
    </location>
</feature>
<dbReference type="AlphaFoldDB" id="A0A084AWE3"/>
<gene>
    <name evidence="10" type="ORF">S7711_07664</name>
</gene>
<organism evidence="10 11">
    <name type="scientific">Stachybotrys chartarum (strain CBS 109288 / IBT 7711)</name>
    <name type="common">Toxic black mold</name>
    <name type="synonym">Stilbospora chartarum</name>
    <dbReference type="NCBI Taxonomy" id="1280523"/>
    <lineage>
        <taxon>Eukaryota</taxon>
        <taxon>Fungi</taxon>
        <taxon>Dikarya</taxon>
        <taxon>Ascomycota</taxon>
        <taxon>Pezizomycotina</taxon>
        <taxon>Sordariomycetes</taxon>
        <taxon>Hypocreomycetidae</taxon>
        <taxon>Hypocreales</taxon>
        <taxon>Stachybotryaceae</taxon>
        <taxon>Stachybotrys</taxon>
    </lineage>
</organism>
<evidence type="ECO:0000256" key="1">
    <source>
        <dbReference type="ARBA" id="ARBA00004123"/>
    </source>
</evidence>
<keyword evidence="4" id="KW-0805">Transcription regulation</keyword>
<feature type="compositionally biased region" description="Basic and acidic residues" evidence="8">
    <location>
        <begin position="224"/>
        <end position="242"/>
    </location>
</feature>
<keyword evidence="3" id="KW-0507">mRNA processing</keyword>
<name>A0A084AWE3_STACB</name>
<feature type="compositionally biased region" description="Polar residues" evidence="8">
    <location>
        <begin position="116"/>
        <end position="127"/>
    </location>
</feature>
<evidence type="ECO:0000256" key="7">
    <source>
        <dbReference type="ARBA" id="ARBA00023242"/>
    </source>
</evidence>
<comment type="similarity">
    <text evidence="2">Belongs to the pinin family.</text>
</comment>
<keyword evidence="7" id="KW-0539">Nucleus</keyword>
<dbReference type="Pfam" id="PF04696">
    <property type="entry name" value="Pinin_SDK_memA"/>
    <property type="match status" value="1"/>
</dbReference>
<evidence type="ECO:0000256" key="8">
    <source>
        <dbReference type="SAM" id="MobiDB-lite"/>
    </source>
</evidence>
<feature type="region of interest" description="Disordered" evidence="8">
    <location>
        <begin position="224"/>
        <end position="307"/>
    </location>
</feature>
<dbReference type="InterPro" id="IPR039853">
    <property type="entry name" value="Pinin"/>
</dbReference>
<dbReference type="GO" id="GO:0008380">
    <property type="term" value="P:RNA splicing"/>
    <property type="evidence" value="ECO:0007669"/>
    <property type="project" value="UniProtKB-KW"/>
</dbReference>
<dbReference type="Proteomes" id="UP000028045">
    <property type="component" value="Unassembled WGS sequence"/>
</dbReference>
<keyword evidence="6" id="KW-0508">mRNA splicing</keyword>
<dbReference type="EMBL" id="KL648519">
    <property type="protein sequence ID" value="KEY69622.1"/>
    <property type="molecule type" value="Genomic_DNA"/>
</dbReference>
<dbReference type="PANTHER" id="PTHR12707:SF0">
    <property type="entry name" value="PININ"/>
    <property type="match status" value="1"/>
</dbReference>
<feature type="compositionally biased region" description="Acidic residues" evidence="8">
    <location>
        <begin position="292"/>
        <end position="307"/>
    </location>
</feature>
<keyword evidence="11" id="KW-1185">Reference proteome</keyword>
<proteinExistence type="inferred from homology"/>
<evidence type="ECO:0000256" key="5">
    <source>
        <dbReference type="ARBA" id="ARBA00023163"/>
    </source>
</evidence>
<evidence type="ECO:0000256" key="2">
    <source>
        <dbReference type="ARBA" id="ARBA00010386"/>
    </source>
</evidence>
<evidence type="ECO:0000259" key="9">
    <source>
        <dbReference type="Pfam" id="PF04696"/>
    </source>
</evidence>
<reference evidence="10 11" key="1">
    <citation type="journal article" date="2014" name="BMC Genomics">
        <title>Comparative genome sequencing reveals chemotype-specific gene clusters in the toxigenic black mold Stachybotrys.</title>
        <authorList>
            <person name="Semeiks J."/>
            <person name="Borek D."/>
            <person name="Otwinowski Z."/>
            <person name="Grishin N.V."/>
        </authorList>
    </citation>
    <scope>NUCLEOTIDE SEQUENCE [LARGE SCALE GENOMIC DNA]</scope>
    <source>
        <strain evidence="11">CBS 109288 / IBT 7711</strain>
    </source>
</reference>
<keyword evidence="5" id="KW-0804">Transcription</keyword>
<comment type="subcellular location">
    <subcellularLocation>
        <location evidence="1">Nucleus</location>
    </subcellularLocation>
</comment>
<evidence type="ECO:0000256" key="3">
    <source>
        <dbReference type="ARBA" id="ARBA00022664"/>
    </source>
</evidence>